<dbReference type="GO" id="GO:0016614">
    <property type="term" value="F:oxidoreductase activity, acting on CH-OH group of donors"/>
    <property type="evidence" value="ECO:0007669"/>
    <property type="project" value="UniProtKB-ARBA"/>
</dbReference>
<feature type="binding site" evidence="7">
    <location>
        <begin position="309"/>
        <end position="310"/>
    </location>
    <ligand>
        <name>FMN</name>
        <dbReference type="ChEBI" id="CHEBI:58210"/>
    </ligand>
</feature>
<dbReference type="Proteomes" id="UP000290378">
    <property type="component" value="Unassembled WGS sequence"/>
</dbReference>
<dbReference type="PIRSF" id="PIRSF000138">
    <property type="entry name" value="Al-hdrx_acd_dh"/>
    <property type="match status" value="1"/>
</dbReference>
<feature type="binding site" evidence="7">
    <location>
        <position position="258"/>
    </location>
    <ligand>
        <name>FMN</name>
        <dbReference type="ChEBI" id="CHEBI:58210"/>
    </ligand>
</feature>
<feature type="binding site" evidence="7">
    <location>
        <position position="32"/>
    </location>
    <ligand>
        <name>glyoxylate</name>
        <dbReference type="ChEBI" id="CHEBI:36655"/>
    </ligand>
</feature>
<reference evidence="8 9" key="1">
    <citation type="submission" date="2017-09" db="EMBL/GenBank/DDBJ databases">
        <title>Genomics of the genus Arcobacter.</title>
        <authorList>
            <person name="Perez-Cataluna A."/>
            <person name="Figueras M.J."/>
            <person name="Salas-Masso N."/>
        </authorList>
    </citation>
    <scope>NUCLEOTIDE SEQUENCE [LARGE SCALE GENOMIC DNA]</scope>
    <source>
        <strain evidence="8 9">CECT 7834</strain>
    </source>
</reference>
<keyword evidence="2 7" id="KW-0285">Flavoprotein</keyword>
<dbReference type="PANTHER" id="PTHR10578">
    <property type="entry name" value="S -2-HYDROXY-ACID OXIDASE-RELATED"/>
    <property type="match status" value="1"/>
</dbReference>
<dbReference type="AlphaFoldDB" id="A0A6M8N5J5"/>
<accession>A0A6M8N5J5</accession>
<dbReference type="InterPro" id="IPR013785">
    <property type="entry name" value="Aldolase_TIM"/>
</dbReference>
<evidence type="ECO:0000256" key="1">
    <source>
        <dbReference type="ARBA" id="ARBA00001917"/>
    </source>
</evidence>
<evidence type="ECO:0000313" key="9">
    <source>
        <dbReference type="Proteomes" id="UP000290378"/>
    </source>
</evidence>
<feature type="binding site" evidence="7">
    <location>
        <position position="172"/>
    </location>
    <ligand>
        <name>glyoxylate</name>
        <dbReference type="ChEBI" id="CHEBI:36655"/>
    </ligand>
</feature>
<evidence type="ECO:0000256" key="4">
    <source>
        <dbReference type="ARBA" id="ARBA00023002"/>
    </source>
</evidence>
<dbReference type="InterPro" id="IPR012133">
    <property type="entry name" value="Alpha-hydoxy_acid_DH_FMN"/>
</dbReference>
<dbReference type="PANTHER" id="PTHR10578:SF107">
    <property type="entry name" value="2-HYDROXYACID OXIDASE 1"/>
    <property type="match status" value="1"/>
</dbReference>
<keyword evidence="9" id="KW-1185">Reference proteome</keyword>
<dbReference type="SUPFAM" id="SSF51395">
    <property type="entry name" value="FMN-linked oxidoreductases"/>
    <property type="match status" value="1"/>
</dbReference>
<feature type="binding site" evidence="7">
    <location>
        <position position="231"/>
    </location>
    <ligand>
        <name>FMN</name>
        <dbReference type="ChEBI" id="CHEBI:58210"/>
    </ligand>
</feature>
<keyword evidence="4" id="KW-0560">Oxidoreductase</keyword>
<dbReference type="Pfam" id="PF01070">
    <property type="entry name" value="FMN_dh"/>
    <property type="match status" value="1"/>
</dbReference>
<proteinExistence type="inferred from homology"/>
<feature type="binding site" evidence="7">
    <location>
        <position position="137"/>
    </location>
    <ligand>
        <name>glyoxylate</name>
        <dbReference type="ChEBI" id="CHEBI:36655"/>
    </ligand>
</feature>
<feature type="binding site" evidence="7">
    <location>
        <position position="253"/>
    </location>
    <ligand>
        <name>FMN</name>
        <dbReference type="ChEBI" id="CHEBI:58210"/>
    </ligand>
</feature>
<evidence type="ECO:0000313" key="8">
    <source>
        <dbReference type="EMBL" id="RXI38321.1"/>
    </source>
</evidence>
<evidence type="ECO:0000256" key="3">
    <source>
        <dbReference type="ARBA" id="ARBA00022643"/>
    </source>
</evidence>
<dbReference type="Gene3D" id="3.20.20.70">
    <property type="entry name" value="Aldolase class I"/>
    <property type="match status" value="1"/>
</dbReference>
<protein>
    <submittedName>
        <fullName evidence="8">Alpha-hydroxy-acid oxidizing enzyme</fullName>
    </submittedName>
</protein>
<feature type="binding site" evidence="7">
    <location>
        <position position="114"/>
    </location>
    <ligand>
        <name>FMN</name>
        <dbReference type="ChEBI" id="CHEBI:58210"/>
    </ligand>
</feature>
<dbReference type="InterPro" id="IPR000262">
    <property type="entry name" value="FMN-dep_DH"/>
</dbReference>
<comment type="cofactor">
    <cofactor evidence="1">
        <name>FMN</name>
        <dbReference type="ChEBI" id="CHEBI:58210"/>
    </cofactor>
</comment>
<dbReference type="InterPro" id="IPR037396">
    <property type="entry name" value="FMN_HAD"/>
</dbReference>
<feature type="binding site" evidence="7">
    <location>
        <position position="135"/>
    </location>
    <ligand>
        <name>FMN</name>
        <dbReference type="ChEBI" id="CHEBI:58210"/>
    </ligand>
</feature>
<sequence length="360" mass="40114">MEKLDFIPNDLVSLKDYERYAKQIMDLNSLAYINSGAADEVTFRKNEEAFQEIYLETNSLEEVKNLDIKIELFKEIYDNPIFLAPVAYQKLVDINGEISTVQASNVMNCCMCVSSFSSCSLEEISKNATSPLWFQLYIQPDMNINLELIKKAEKLGFKALVITIDAPINGIRNVEQRYGFSLPKEISAVNIKNPFQLLNDYENISDIAKKLPTWKEIEFIKNNSSLPVVLKGINSVAYAKKALELGIDGIIVSNHGGRTLDSLAPSIKVLPKIAKEINKKIPIIFDGGIKRGTDIIKAIALGADAVMIGRPIMYGLATAGALGVAHTLKILKEELQISMIFTGCENIEKIKEIKLSNLQY</sequence>
<feature type="active site" description="Proton acceptor" evidence="6">
    <location>
        <position position="255"/>
    </location>
</feature>
<feature type="binding site" evidence="7">
    <location>
        <position position="163"/>
    </location>
    <ligand>
        <name>FMN</name>
        <dbReference type="ChEBI" id="CHEBI:58210"/>
    </ligand>
</feature>
<dbReference type="RefSeq" id="WP_129014317.1">
    <property type="nucleotide sequence ID" value="NZ_CBCSEI010000018.1"/>
</dbReference>
<keyword evidence="3 7" id="KW-0288">FMN</keyword>
<evidence type="ECO:0000256" key="6">
    <source>
        <dbReference type="PIRSR" id="PIRSR000138-1"/>
    </source>
</evidence>
<evidence type="ECO:0000256" key="7">
    <source>
        <dbReference type="PIRSR" id="PIRSR000138-2"/>
    </source>
</evidence>
<evidence type="ECO:0000256" key="2">
    <source>
        <dbReference type="ARBA" id="ARBA00022630"/>
    </source>
</evidence>
<dbReference type="PROSITE" id="PS51349">
    <property type="entry name" value="FMN_HYDROXY_ACID_DH_2"/>
    <property type="match status" value="1"/>
</dbReference>
<dbReference type="EMBL" id="NXII01000019">
    <property type="protein sequence ID" value="RXI38321.1"/>
    <property type="molecule type" value="Genomic_DNA"/>
</dbReference>
<feature type="binding site" evidence="7">
    <location>
        <begin position="85"/>
        <end position="87"/>
    </location>
    <ligand>
        <name>FMN</name>
        <dbReference type="ChEBI" id="CHEBI:58210"/>
    </ligand>
</feature>
<dbReference type="CDD" id="cd02809">
    <property type="entry name" value="alpha_hydroxyacid_oxid_FMN"/>
    <property type="match status" value="1"/>
</dbReference>
<evidence type="ECO:0000256" key="5">
    <source>
        <dbReference type="ARBA" id="ARBA00024042"/>
    </source>
</evidence>
<gene>
    <name evidence="8" type="ORF">CP963_11445</name>
</gene>
<dbReference type="GO" id="GO:0010181">
    <property type="term" value="F:FMN binding"/>
    <property type="evidence" value="ECO:0007669"/>
    <property type="project" value="InterPro"/>
</dbReference>
<comment type="caution">
    <text evidence="8">The sequence shown here is derived from an EMBL/GenBank/DDBJ whole genome shotgun (WGS) entry which is preliminary data.</text>
</comment>
<organism evidence="8 9">
    <name type="scientific">Arcobacter cloacae</name>
    <dbReference type="NCBI Taxonomy" id="1054034"/>
    <lineage>
        <taxon>Bacteria</taxon>
        <taxon>Pseudomonadati</taxon>
        <taxon>Campylobacterota</taxon>
        <taxon>Epsilonproteobacteria</taxon>
        <taxon>Campylobacterales</taxon>
        <taxon>Arcobacteraceae</taxon>
        <taxon>Arcobacter</taxon>
    </lineage>
</organism>
<name>A0A6M8N5J5_9BACT</name>
<feature type="binding site" evidence="7">
    <location>
        <position position="255"/>
    </location>
    <ligand>
        <name>glyoxylate</name>
        <dbReference type="ChEBI" id="CHEBI:36655"/>
    </ligand>
</feature>
<comment type="similarity">
    <text evidence="5">Belongs to the FMN-dependent alpha-hydroxy acid dehydrogenase family.</text>
</comment>
<dbReference type="FunFam" id="3.20.20.70:FF:000029">
    <property type="entry name" value="L-lactate dehydrogenase"/>
    <property type="match status" value="1"/>
</dbReference>